<evidence type="ECO:0000256" key="2">
    <source>
        <dbReference type="SAM" id="SignalP"/>
    </source>
</evidence>
<keyword evidence="2" id="KW-0732">Signal</keyword>
<protein>
    <submittedName>
        <fullName evidence="3">Uncharacterized protein</fullName>
    </submittedName>
</protein>
<accession>A0AAD3DWF2</accession>
<keyword evidence="4" id="KW-1185">Reference proteome</keyword>
<evidence type="ECO:0000313" key="3">
    <source>
        <dbReference type="EMBL" id="GFR47937.1"/>
    </source>
</evidence>
<feature type="compositionally biased region" description="Low complexity" evidence="1">
    <location>
        <begin position="331"/>
        <end position="343"/>
    </location>
</feature>
<feature type="compositionally biased region" description="Pro residues" evidence="1">
    <location>
        <begin position="191"/>
        <end position="229"/>
    </location>
</feature>
<feature type="compositionally biased region" description="Low complexity" evidence="1">
    <location>
        <begin position="299"/>
        <end position="322"/>
    </location>
</feature>
<dbReference type="PRINTS" id="PR01217">
    <property type="entry name" value="PRICHEXTENSN"/>
</dbReference>
<reference evidence="3 4" key="1">
    <citation type="journal article" date="2021" name="Sci. Rep.">
        <title>Genome sequencing of the multicellular alga Astrephomene provides insights into convergent evolution of germ-soma differentiation.</title>
        <authorList>
            <person name="Yamashita S."/>
            <person name="Yamamoto K."/>
            <person name="Matsuzaki R."/>
            <person name="Suzuki S."/>
            <person name="Yamaguchi H."/>
            <person name="Hirooka S."/>
            <person name="Minakuchi Y."/>
            <person name="Miyagishima S."/>
            <person name="Kawachi M."/>
            <person name="Toyoda A."/>
            <person name="Nozaki H."/>
        </authorList>
    </citation>
    <scope>NUCLEOTIDE SEQUENCE [LARGE SCALE GENOMIC DNA]</scope>
    <source>
        <strain evidence="3 4">NIES-4017</strain>
    </source>
</reference>
<feature type="compositionally biased region" description="Pro residues" evidence="1">
    <location>
        <begin position="115"/>
        <end position="124"/>
    </location>
</feature>
<evidence type="ECO:0000256" key="1">
    <source>
        <dbReference type="SAM" id="MobiDB-lite"/>
    </source>
</evidence>
<comment type="caution">
    <text evidence="3">The sequence shown here is derived from an EMBL/GenBank/DDBJ whole genome shotgun (WGS) entry which is preliminary data.</text>
</comment>
<dbReference type="AlphaFoldDB" id="A0AAD3DWF2"/>
<feature type="chain" id="PRO_5042036196" evidence="2">
    <location>
        <begin position="24"/>
        <end position="924"/>
    </location>
</feature>
<organism evidence="3 4">
    <name type="scientific">Astrephomene gubernaculifera</name>
    <dbReference type="NCBI Taxonomy" id="47775"/>
    <lineage>
        <taxon>Eukaryota</taxon>
        <taxon>Viridiplantae</taxon>
        <taxon>Chlorophyta</taxon>
        <taxon>core chlorophytes</taxon>
        <taxon>Chlorophyceae</taxon>
        <taxon>CS clade</taxon>
        <taxon>Chlamydomonadales</taxon>
        <taxon>Astrephomenaceae</taxon>
        <taxon>Astrephomene</taxon>
    </lineage>
</organism>
<feature type="region of interest" description="Disordered" evidence="1">
    <location>
        <begin position="879"/>
        <end position="899"/>
    </location>
</feature>
<feature type="region of interest" description="Disordered" evidence="1">
    <location>
        <begin position="85"/>
        <end position="358"/>
    </location>
</feature>
<feature type="compositionally biased region" description="Pro residues" evidence="1">
    <location>
        <begin position="132"/>
        <end position="148"/>
    </location>
</feature>
<proteinExistence type="predicted"/>
<feature type="compositionally biased region" description="Pro residues" evidence="1">
    <location>
        <begin position="156"/>
        <end position="167"/>
    </location>
</feature>
<feature type="compositionally biased region" description="Pro residues" evidence="1">
    <location>
        <begin position="237"/>
        <end position="282"/>
    </location>
</feature>
<dbReference type="EMBL" id="BMAR01000021">
    <property type="protein sequence ID" value="GFR47937.1"/>
    <property type="molecule type" value="Genomic_DNA"/>
</dbReference>
<sequence length="924" mass="91683">MDRCLLLLAVAIFAAVEGPLVFGLRELRDPAPTTEDPAVSNDDSLMPLTAVAPLSHDTVAPTATVQLAAFDGRQGRRLNVAASMQLPPSYGPTASPSPLPSMPLPPSPVEGNTPSPLPSTPLPPTEGNFSPSPVPPAPSPIPPPPPSPVMNDEAPAPSPIPPPPPSPVMNDEAPAPSPLPPSPYVKDTPFPSSPTPSSPPPFILDPSEEPSPPSPQAPSPPVQASPVPSPTEQSPEPASPPAPWPTVPPSPSPAPSPAPSYPPSYPSSYPPSYSPSPVPSYPPTSSHSPSPVPSPSPDPSSNSSSPSPSPSSSDTPSASYSPSPSPPVASPSPSDAPSASDSPFPSPSPSSPTSVLSNAPVCGGDGTAATCLKTNATTGTILDAYLLSASGWQSVSSSYPILLYEFGVISIIGSNTTYKARQAYSTKSTATITSLPAGGANTLYVCVRAANSTTIPVGDRACALVTVKASTQVSDQQITSSILAVQQALSSSSAVSVADSLDMAQRLSALATVANSSTVSALASNLLSQMLNAAVNSDLSSATASQVFGGMSAMWSLSSANGRAAVLNSVGSLTAKIAQLQLTPDAAGPIAGFFSEMLDNASELVSTTAAGLGGASSAASIKAAQQVLGTLVQGGAALTQGLLNAAPADGSAISISTTRLSAAVRHASVALASAGITTSFHAPGVATASSQRRRSLLASDFSTSSPVTVALSPAVGQLCAAVASCASSAGFGLTVRILDDTSLLIASLGGSAVPLAANLANRRIGGSVEIISPIVRISAPGLPASASTLPSLVVLDLPVNMTAIAVNGANTTRALVRLQDVGAASVDSSVGIFSGTSATSTLNPGASGSTVPDVISGYSNSLGDFVVLQYASGAVLTSGSSSSSPSPSPSPSPAHSAAGSATQPHTLLACVLVGLVTLLLTFLS</sequence>
<name>A0AAD3DWF2_9CHLO</name>
<feature type="compositionally biased region" description="Pro residues" evidence="1">
    <location>
        <begin position="95"/>
        <end position="108"/>
    </location>
</feature>
<dbReference type="Proteomes" id="UP001054857">
    <property type="component" value="Unassembled WGS sequence"/>
</dbReference>
<evidence type="ECO:0000313" key="4">
    <source>
        <dbReference type="Proteomes" id="UP001054857"/>
    </source>
</evidence>
<feature type="signal peptide" evidence="2">
    <location>
        <begin position="1"/>
        <end position="23"/>
    </location>
</feature>
<gene>
    <name evidence="3" type="ORF">Agub_g9740</name>
</gene>